<feature type="short sequence motif" description="Q motif" evidence="6">
    <location>
        <begin position="1"/>
        <end position="29"/>
    </location>
</feature>
<feature type="domain" description="Helicase C-terminal" evidence="10">
    <location>
        <begin position="217"/>
        <end position="377"/>
    </location>
</feature>
<dbReference type="InterPro" id="IPR001650">
    <property type="entry name" value="Helicase_C-like"/>
</dbReference>
<dbReference type="Gene3D" id="3.40.50.300">
    <property type="entry name" value="P-loop containing nucleotide triphosphate hydrolases"/>
    <property type="match status" value="2"/>
</dbReference>
<dbReference type="SMART" id="SM00487">
    <property type="entry name" value="DEXDc"/>
    <property type="match status" value="1"/>
</dbReference>
<keyword evidence="3 7" id="KW-0347">Helicase</keyword>
<dbReference type="STRING" id="570156.AOG27_18825"/>
<dbReference type="PANTHER" id="PTHR47959:SF13">
    <property type="entry name" value="ATP-DEPENDENT RNA HELICASE RHLE"/>
    <property type="match status" value="1"/>
</dbReference>
<evidence type="ECO:0000256" key="4">
    <source>
        <dbReference type="ARBA" id="ARBA00022840"/>
    </source>
</evidence>
<name>A0A0N8HJD3_9GAMM</name>
<dbReference type="Pfam" id="PF00271">
    <property type="entry name" value="Helicase_C"/>
    <property type="match status" value="1"/>
</dbReference>
<keyword evidence="1 7" id="KW-0547">Nucleotide-binding</keyword>
<dbReference type="OrthoDB" id="9805696at2"/>
<gene>
    <name evidence="12" type="ORF">AOG27_18825</name>
</gene>
<dbReference type="InterPro" id="IPR044742">
    <property type="entry name" value="DEAD/DEAH_RhlB"/>
</dbReference>
<dbReference type="InterPro" id="IPR027417">
    <property type="entry name" value="P-loop_NTPase"/>
</dbReference>
<feature type="compositionally biased region" description="Basic residues" evidence="8">
    <location>
        <begin position="422"/>
        <end position="433"/>
    </location>
</feature>
<organism evidence="12 13">
    <name type="scientific">Pseudoalteromonas lipolytica</name>
    <dbReference type="NCBI Taxonomy" id="570156"/>
    <lineage>
        <taxon>Bacteria</taxon>
        <taxon>Pseudomonadati</taxon>
        <taxon>Pseudomonadota</taxon>
        <taxon>Gammaproteobacteria</taxon>
        <taxon>Alteromonadales</taxon>
        <taxon>Pseudoalteromonadaceae</taxon>
        <taxon>Pseudoalteromonas</taxon>
    </lineage>
</organism>
<evidence type="ECO:0000256" key="6">
    <source>
        <dbReference type="PROSITE-ProRule" id="PRU00552"/>
    </source>
</evidence>
<dbReference type="InterPro" id="IPR000629">
    <property type="entry name" value="RNA-helicase_DEAD-box_CS"/>
</dbReference>
<dbReference type="PANTHER" id="PTHR47959">
    <property type="entry name" value="ATP-DEPENDENT RNA HELICASE RHLE-RELATED"/>
    <property type="match status" value="1"/>
</dbReference>
<dbReference type="Pfam" id="PF00270">
    <property type="entry name" value="DEAD"/>
    <property type="match status" value="1"/>
</dbReference>
<proteinExistence type="inferred from homology"/>
<dbReference type="SUPFAM" id="SSF52540">
    <property type="entry name" value="P-loop containing nucleoside triphosphate hydrolases"/>
    <property type="match status" value="2"/>
</dbReference>
<feature type="domain" description="DEAD-box RNA helicase Q" evidence="11">
    <location>
        <begin position="1"/>
        <end position="29"/>
    </location>
</feature>
<dbReference type="RefSeq" id="WP_054554537.1">
    <property type="nucleotide sequence ID" value="NZ_LJTC01000015.1"/>
</dbReference>
<protein>
    <submittedName>
        <fullName evidence="12">RNA helicase</fullName>
    </submittedName>
</protein>
<dbReference type="GO" id="GO:0003724">
    <property type="term" value="F:RNA helicase activity"/>
    <property type="evidence" value="ECO:0007669"/>
    <property type="project" value="InterPro"/>
</dbReference>
<dbReference type="PROSITE" id="PS51192">
    <property type="entry name" value="HELICASE_ATP_BIND_1"/>
    <property type="match status" value="1"/>
</dbReference>
<dbReference type="InterPro" id="IPR014014">
    <property type="entry name" value="RNA_helicase_DEAD_Q_motif"/>
</dbReference>
<evidence type="ECO:0000259" key="11">
    <source>
        <dbReference type="PROSITE" id="PS51195"/>
    </source>
</evidence>
<dbReference type="PATRIC" id="fig|570156.3.peg.1690"/>
<dbReference type="GO" id="GO:0005524">
    <property type="term" value="F:ATP binding"/>
    <property type="evidence" value="ECO:0007669"/>
    <property type="project" value="UniProtKB-KW"/>
</dbReference>
<sequence length="433" mass="47862">MNFKSFSFSSELLQALEELNFETLTPVQRSAIPAIRKGKDVLVSAQTGTGKTAAFALPLIQKLSESTVSENNAPSALVLAPTRELAEQIANNFKAFAKYTELKTVCLFGGINLAGQANDLKAGVDIVVATPGRLLDHIRLGNISLANVKHLVLDEADRMLDMGFISDMQTVINGCDEARQILLFSATFPAAIKQFASKVLKQPEIIRVDQTNSTAETVQHVVYPVEERRKQELLSELIGKKNWQQVLVFVNMKETADELVKELNLDGIPAVVCHGDKTQGNRRRALREFKEGKVRVLVATEVAARGIDIEGLPRVINIDLPWLAEDYVHRIGRTGRAGKPGQAISFVSREEENTLFDIEKLIGQRIKRVVLPGYEVSSREVLIDKIGKKPSHLRRSRTNKASGQATGEARAKNRSRIANVRKSLKGNKLSLKK</sequence>
<dbReference type="InterPro" id="IPR050079">
    <property type="entry name" value="DEAD_box_RNA_helicase"/>
</dbReference>
<evidence type="ECO:0000313" key="12">
    <source>
        <dbReference type="EMBL" id="KPM80760.1"/>
    </source>
</evidence>
<accession>A0A0N8HJD3</accession>
<evidence type="ECO:0000259" key="10">
    <source>
        <dbReference type="PROSITE" id="PS51194"/>
    </source>
</evidence>
<dbReference type="InterPro" id="IPR014001">
    <property type="entry name" value="Helicase_ATP-bd"/>
</dbReference>
<dbReference type="SMART" id="SM00490">
    <property type="entry name" value="HELICc"/>
    <property type="match status" value="1"/>
</dbReference>
<evidence type="ECO:0000256" key="7">
    <source>
        <dbReference type="RuleBase" id="RU000492"/>
    </source>
</evidence>
<feature type="domain" description="Helicase ATP-binding" evidence="9">
    <location>
        <begin position="32"/>
        <end position="206"/>
    </location>
</feature>
<dbReference type="PROSITE" id="PS51194">
    <property type="entry name" value="HELICASE_CTER"/>
    <property type="match status" value="1"/>
</dbReference>
<dbReference type="GO" id="GO:0005829">
    <property type="term" value="C:cytosol"/>
    <property type="evidence" value="ECO:0007669"/>
    <property type="project" value="TreeGrafter"/>
</dbReference>
<evidence type="ECO:0000313" key="13">
    <source>
        <dbReference type="Proteomes" id="UP000050378"/>
    </source>
</evidence>
<keyword evidence="4 7" id="KW-0067">ATP-binding</keyword>
<evidence type="ECO:0000256" key="1">
    <source>
        <dbReference type="ARBA" id="ARBA00022741"/>
    </source>
</evidence>
<dbReference type="EMBL" id="LJTC01000015">
    <property type="protein sequence ID" value="KPM80760.1"/>
    <property type="molecule type" value="Genomic_DNA"/>
</dbReference>
<dbReference type="Proteomes" id="UP000050378">
    <property type="component" value="Unassembled WGS sequence"/>
</dbReference>
<reference evidence="12 13" key="1">
    <citation type="submission" date="2015-09" db="EMBL/GenBank/DDBJ databases">
        <title>Draft Genome Sequence of Pseudoalteromonas lipolytica UCD-48B.</title>
        <authorList>
            <person name="Krusor M."/>
            <person name="Coil D.A."/>
            <person name="Lang J.M."/>
            <person name="Eisen J.A."/>
            <person name="Alexiev A."/>
        </authorList>
    </citation>
    <scope>NUCLEOTIDE SEQUENCE [LARGE SCALE GENOMIC DNA]</scope>
    <source>
        <strain evidence="12 13">UCD-48B</strain>
    </source>
</reference>
<keyword evidence="2 7" id="KW-0378">Hydrolase</keyword>
<feature type="region of interest" description="Disordered" evidence="8">
    <location>
        <begin position="392"/>
        <end position="433"/>
    </location>
</feature>
<evidence type="ECO:0000256" key="3">
    <source>
        <dbReference type="ARBA" id="ARBA00022806"/>
    </source>
</evidence>
<evidence type="ECO:0000256" key="5">
    <source>
        <dbReference type="ARBA" id="ARBA00038437"/>
    </source>
</evidence>
<dbReference type="PROSITE" id="PS51195">
    <property type="entry name" value="Q_MOTIF"/>
    <property type="match status" value="1"/>
</dbReference>
<comment type="caution">
    <text evidence="12">The sequence shown here is derived from an EMBL/GenBank/DDBJ whole genome shotgun (WGS) entry which is preliminary data.</text>
</comment>
<evidence type="ECO:0000256" key="2">
    <source>
        <dbReference type="ARBA" id="ARBA00022801"/>
    </source>
</evidence>
<evidence type="ECO:0000256" key="8">
    <source>
        <dbReference type="SAM" id="MobiDB-lite"/>
    </source>
</evidence>
<comment type="similarity">
    <text evidence="5 7">Belongs to the DEAD box helicase family.</text>
</comment>
<dbReference type="GO" id="GO:0003676">
    <property type="term" value="F:nucleic acid binding"/>
    <property type="evidence" value="ECO:0007669"/>
    <property type="project" value="InterPro"/>
</dbReference>
<evidence type="ECO:0000259" key="9">
    <source>
        <dbReference type="PROSITE" id="PS51192"/>
    </source>
</evidence>
<dbReference type="PROSITE" id="PS00039">
    <property type="entry name" value="DEAD_ATP_HELICASE"/>
    <property type="match status" value="1"/>
</dbReference>
<dbReference type="AlphaFoldDB" id="A0A0N8HJD3"/>
<dbReference type="GO" id="GO:0016787">
    <property type="term" value="F:hydrolase activity"/>
    <property type="evidence" value="ECO:0007669"/>
    <property type="project" value="UniProtKB-KW"/>
</dbReference>
<dbReference type="CDD" id="cd00268">
    <property type="entry name" value="DEADc"/>
    <property type="match status" value="1"/>
</dbReference>
<dbReference type="InterPro" id="IPR011545">
    <property type="entry name" value="DEAD/DEAH_box_helicase_dom"/>
</dbReference>
<dbReference type="CDD" id="cd18787">
    <property type="entry name" value="SF2_C_DEAD"/>
    <property type="match status" value="1"/>
</dbReference>